<organism evidence="2 3">
    <name type="scientific">Tetrapyrgos nigripes</name>
    <dbReference type="NCBI Taxonomy" id="182062"/>
    <lineage>
        <taxon>Eukaryota</taxon>
        <taxon>Fungi</taxon>
        <taxon>Dikarya</taxon>
        <taxon>Basidiomycota</taxon>
        <taxon>Agaricomycotina</taxon>
        <taxon>Agaricomycetes</taxon>
        <taxon>Agaricomycetidae</taxon>
        <taxon>Agaricales</taxon>
        <taxon>Marasmiineae</taxon>
        <taxon>Marasmiaceae</taxon>
        <taxon>Tetrapyrgos</taxon>
    </lineage>
</organism>
<dbReference type="AlphaFoldDB" id="A0A8H5LY69"/>
<dbReference type="Proteomes" id="UP000559256">
    <property type="component" value="Unassembled WGS sequence"/>
</dbReference>
<feature type="region of interest" description="Disordered" evidence="1">
    <location>
        <begin position="1"/>
        <end position="36"/>
    </location>
</feature>
<evidence type="ECO:0000256" key="1">
    <source>
        <dbReference type="SAM" id="MobiDB-lite"/>
    </source>
</evidence>
<feature type="compositionally biased region" description="Acidic residues" evidence="1">
    <location>
        <begin position="70"/>
        <end position="85"/>
    </location>
</feature>
<protein>
    <submittedName>
        <fullName evidence="2">Uncharacterized protein</fullName>
    </submittedName>
</protein>
<evidence type="ECO:0000313" key="3">
    <source>
        <dbReference type="Proteomes" id="UP000559256"/>
    </source>
</evidence>
<gene>
    <name evidence="2" type="ORF">D9758_000742</name>
</gene>
<proteinExistence type="predicted"/>
<accession>A0A8H5LY69</accession>
<feature type="region of interest" description="Disordered" evidence="1">
    <location>
        <begin position="70"/>
        <end position="94"/>
    </location>
</feature>
<sequence length="278" mass="32037">MASRAPYRTRNTAPVFSHPYKRSPLYPKHASTDRDRYSRRILEPIYEYSPSPAPARNHFRASARNPFLDFDADQDQDWDDHDQSDDERGHPVFPWEDEKTLISDLMNDYEDESEDEQLTSLADSIQGSFAMHHKELTEDAADTFVPAANRVKHVHQVLKDKIDFTYGTGVLEFDDACKNQEAATINEFDELRNAYRDTRLRIKDLFKELQEAYARRDQLWVDLDKALDEDVNPTLGTLKNLPSKMERAITALDKQSKQLVKDNGNNGKALKGFLSKLA</sequence>
<comment type="caution">
    <text evidence="2">The sequence shown here is derived from an EMBL/GenBank/DDBJ whole genome shotgun (WGS) entry which is preliminary data.</text>
</comment>
<reference evidence="2 3" key="1">
    <citation type="journal article" date="2020" name="ISME J.">
        <title>Uncovering the hidden diversity of litter-decomposition mechanisms in mushroom-forming fungi.</title>
        <authorList>
            <person name="Floudas D."/>
            <person name="Bentzer J."/>
            <person name="Ahren D."/>
            <person name="Johansson T."/>
            <person name="Persson P."/>
            <person name="Tunlid A."/>
        </authorList>
    </citation>
    <scope>NUCLEOTIDE SEQUENCE [LARGE SCALE GENOMIC DNA]</scope>
    <source>
        <strain evidence="2 3">CBS 291.85</strain>
    </source>
</reference>
<keyword evidence="3" id="KW-1185">Reference proteome</keyword>
<evidence type="ECO:0000313" key="2">
    <source>
        <dbReference type="EMBL" id="KAF5373716.1"/>
    </source>
</evidence>
<dbReference type="OrthoDB" id="2678231at2759"/>
<name>A0A8H5LY69_9AGAR</name>
<dbReference type="EMBL" id="JAACJM010000003">
    <property type="protein sequence ID" value="KAF5373716.1"/>
    <property type="molecule type" value="Genomic_DNA"/>
</dbReference>